<evidence type="ECO:0000313" key="2">
    <source>
        <dbReference type="Proteomes" id="UP001168528"/>
    </source>
</evidence>
<dbReference type="EMBL" id="JAUKPO010000065">
    <property type="protein sequence ID" value="MDO1451525.1"/>
    <property type="molecule type" value="Genomic_DNA"/>
</dbReference>
<dbReference type="RefSeq" id="WP_302042322.1">
    <property type="nucleotide sequence ID" value="NZ_JAUKPO010000065.1"/>
</dbReference>
<evidence type="ECO:0000313" key="1">
    <source>
        <dbReference type="EMBL" id="MDO1451525.1"/>
    </source>
</evidence>
<reference evidence="1" key="1">
    <citation type="submission" date="2023-07" db="EMBL/GenBank/DDBJ databases">
        <title>The genome sequence of Rhodocytophaga aerolata KACC 12507.</title>
        <authorList>
            <person name="Zhang X."/>
        </authorList>
    </citation>
    <scope>NUCLEOTIDE SEQUENCE</scope>
    <source>
        <strain evidence="1">KACC 12507</strain>
    </source>
</reference>
<accession>A0ABT8RKD9</accession>
<proteinExistence type="predicted"/>
<organism evidence="1 2">
    <name type="scientific">Rhodocytophaga aerolata</name>
    <dbReference type="NCBI Taxonomy" id="455078"/>
    <lineage>
        <taxon>Bacteria</taxon>
        <taxon>Pseudomonadati</taxon>
        <taxon>Bacteroidota</taxon>
        <taxon>Cytophagia</taxon>
        <taxon>Cytophagales</taxon>
        <taxon>Rhodocytophagaceae</taxon>
        <taxon>Rhodocytophaga</taxon>
    </lineage>
</organism>
<dbReference type="Proteomes" id="UP001168528">
    <property type="component" value="Unassembled WGS sequence"/>
</dbReference>
<sequence length="55" mass="6646">MDDKIKFYQQMIEYQQQLREALRKDQLATLHLLEIIDEQITILNDLIVELRSLNT</sequence>
<keyword evidence="2" id="KW-1185">Reference proteome</keyword>
<protein>
    <submittedName>
        <fullName evidence="1">Uncharacterized protein</fullName>
    </submittedName>
</protein>
<gene>
    <name evidence="1" type="ORF">Q0590_34955</name>
</gene>
<comment type="caution">
    <text evidence="1">The sequence shown here is derived from an EMBL/GenBank/DDBJ whole genome shotgun (WGS) entry which is preliminary data.</text>
</comment>
<name>A0ABT8RKD9_9BACT</name>